<accession>X0UFP7</accession>
<evidence type="ECO:0008006" key="2">
    <source>
        <dbReference type="Google" id="ProtNLM"/>
    </source>
</evidence>
<sequence>LLNQRDAVFGGELWLSPVPAAAIALSSTTQSIPENTATTQPTRVGTIHVFGNGVDNDTINVVGPDAQHFEVIGNELRLKAGVTLDYESQSSYSVSLQLQSVGSTQLEEYNLSVTDKGEFRP</sequence>
<dbReference type="Gene3D" id="2.60.40.60">
    <property type="entry name" value="Cadherins"/>
    <property type="match status" value="1"/>
</dbReference>
<gene>
    <name evidence="1" type="ORF">S01H1_23737</name>
</gene>
<organism evidence="1">
    <name type="scientific">marine sediment metagenome</name>
    <dbReference type="NCBI Taxonomy" id="412755"/>
    <lineage>
        <taxon>unclassified sequences</taxon>
        <taxon>metagenomes</taxon>
        <taxon>ecological metagenomes</taxon>
    </lineage>
</organism>
<protein>
    <recommendedName>
        <fullName evidence="2">Cadherin domain-containing protein</fullName>
    </recommendedName>
</protein>
<name>X0UFP7_9ZZZZ</name>
<comment type="caution">
    <text evidence="1">The sequence shown here is derived from an EMBL/GenBank/DDBJ whole genome shotgun (WGS) entry which is preliminary data.</text>
</comment>
<dbReference type="AlphaFoldDB" id="X0UFP7"/>
<feature type="non-terminal residue" evidence="1">
    <location>
        <position position="1"/>
    </location>
</feature>
<evidence type="ECO:0000313" key="1">
    <source>
        <dbReference type="EMBL" id="GAF87340.1"/>
    </source>
</evidence>
<proteinExistence type="predicted"/>
<dbReference type="EMBL" id="BARS01013819">
    <property type="protein sequence ID" value="GAF87340.1"/>
    <property type="molecule type" value="Genomic_DNA"/>
</dbReference>
<reference evidence="1" key="1">
    <citation type="journal article" date="2014" name="Front. Microbiol.">
        <title>High frequency of phylogenetically diverse reductive dehalogenase-homologous genes in deep subseafloor sedimentary metagenomes.</title>
        <authorList>
            <person name="Kawai M."/>
            <person name="Futagami T."/>
            <person name="Toyoda A."/>
            <person name="Takaki Y."/>
            <person name="Nishi S."/>
            <person name="Hori S."/>
            <person name="Arai W."/>
            <person name="Tsubouchi T."/>
            <person name="Morono Y."/>
            <person name="Uchiyama I."/>
            <person name="Ito T."/>
            <person name="Fujiyama A."/>
            <person name="Inagaki F."/>
            <person name="Takami H."/>
        </authorList>
    </citation>
    <scope>NUCLEOTIDE SEQUENCE</scope>
    <source>
        <strain evidence="1">Expedition CK06-06</strain>
    </source>
</reference>
<feature type="non-terminal residue" evidence="1">
    <location>
        <position position="121"/>
    </location>
</feature>